<dbReference type="GO" id="GO:0005886">
    <property type="term" value="C:plasma membrane"/>
    <property type="evidence" value="ECO:0007669"/>
    <property type="project" value="TreeGrafter"/>
</dbReference>
<dbReference type="PANTHER" id="PTHR30627:SF1">
    <property type="entry name" value="PEPTIDOGLYCAN D,D-TRANSPEPTIDASE FTSI"/>
    <property type="match status" value="1"/>
</dbReference>
<dbReference type="KEGG" id="eao:BD94_0080"/>
<evidence type="ECO:0000256" key="1">
    <source>
        <dbReference type="ARBA" id="ARBA00004370"/>
    </source>
</evidence>
<keyword evidence="2 3" id="KW-0472">Membrane</keyword>
<name>A0A077EEE0_9FLAO</name>
<accession>A0A077EEE0</accession>
<organism evidence="5 6">
    <name type="scientific">Elizabethkingia anophelis NUHP1</name>
    <dbReference type="NCBI Taxonomy" id="1338011"/>
    <lineage>
        <taxon>Bacteria</taxon>
        <taxon>Pseudomonadati</taxon>
        <taxon>Bacteroidota</taxon>
        <taxon>Flavobacteriia</taxon>
        <taxon>Flavobacteriales</taxon>
        <taxon>Weeksellaceae</taxon>
        <taxon>Elizabethkingia</taxon>
    </lineage>
</organism>
<feature type="domain" description="PASTA" evidence="4">
    <location>
        <begin position="606"/>
        <end position="665"/>
    </location>
</feature>
<dbReference type="InterPro" id="IPR036138">
    <property type="entry name" value="PBP_dimer_sf"/>
</dbReference>
<evidence type="ECO:0000259" key="4">
    <source>
        <dbReference type="PROSITE" id="PS51178"/>
    </source>
</evidence>
<keyword evidence="5" id="KW-0132">Cell division</keyword>
<dbReference type="Pfam" id="PF03793">
    <property type="entry name" value="PASTA"/>
    <property type="match status" value="1"/>
</dbReference>
<keyword evidence="3" id="KW-1133">Transmembrane helix</keyword>
<dbReference type="HOGENOM" id="CLU_009289_6_4_10"/>
<dbReference type="PANTHER" id="PTHR30627">
    <property type="entry name" value="PEPTIDOGLYCAN D,D-TRANSPEPTIDASE"/>
    <property type="match status" value="1"/>
</dbReference>
<dbReference type="GO" id="GO:0051301">
    <property type="term" value="P:cell division"/>
    <property type="evidence" value="ECO:0007669"/>
    <property type="project" value="UniProtKB-KW"/>
</dbReference>
<evidence type="ECO:0000256" key="2">
    <source>
        <dbReference type="ARBA" id="ARBA00023136"/>
    </source>
</evidence>
<keyword evidence="5" id="KW-0131">Cell cycle</keyword>
<evidence type="ECO:0000313" key="5">
    <source>
        <dbReference type="EMBL" id="AIL43855.1"/>
    </source>
</evidence>
<evidence type="ECO:0000256" key="3">
    <source>
        <dbReference type="SAM" id="Phobius"/>
    </source>
</evidence>
<dbReference type="GO" id="GO:0008658">
    <property type="term" value="F:penicillin binding"/>
    <property type="evidence" value="ECO:0007669"/>
    <property type="project" value="InterPro"/>
</dbReference>
<dbReference type="eggNOG" id="COG0768">
    <property type="taxonomic scope" value="Bacteria"/>
</dbReference>
<dbReference type="STRING" id="1338011.BD94_0080"/>
<dbReference type="Gene3D" id="3.40.710.10">
    <property type="entry name" value="DD-peptidase/beta-lactamase superfamily"/>
    <property type="match status" value="1"/>
</dbReference>
<dbReference type="EMBL" id="CP007547">
    <property type="protein sequence ID" value="AIL43855.1"/>
    <property type="molecule type" value="Genomic_DNA"/>
</dbReference>
<dbReference type="Gene3D" id="3.30.450.330">
    <property type="match status" value="1"/>
</dbReference>
<dbReference type="AlphaFoldDB" id="A0A077EEE0"/>
<dbReference type="Proteomes" id="UP000028933">
    <property type="component" value="Chromosome"/>
</dbReference>
<comment type="subcellular location">
    <subcellularLocation>
        <location evidence="1">Membrane</location>
    </subcellularLocation>
</comment>
<evidence type="ECO:0000313" key="6">
    <source>
        <dbReference type="Proteomes" id="UP000028933"/>
    </source>
</evidence>
<dbReference type="SUPFAM" id="SSF54184">
    <property type="entry name" value="Penicillin-binding protein 2x (pbp-2x), c-terminal domain"/>
    <property type="match status" value="1"/>
</dbReference>
<dbReference type="CDD" id="cd06575">
    <property type="entry name" value="PASTA_Pbp2x-like_2"/>
    <property type="match status" value="1"/>
</dbReference>
<dbReference type="Gene3D" id="3.90.1310.10">
    <property type="entry name" value="Penicillin-binding protein 2a (Domain 2)"/>
    <property type="match status" value="1"/>
</dbReference>
<dbReference type="InterPro" id="IPR001460">
    <property type="entry name" value="PCN-bd_Tpept"/>
</dbReference>
<dbReference type="Pfam" id="PF00905">
    <property type="entry name" value="Transpeptidase"/>
    <property type="match status" value="1"/>
</dbReference>
<dbReference type="SUPFAM" id="SSF56519">
    <property type="entry name" value="Penicillin binding protein dimerisation domain"/>
    <property type="match status" value="1"/>
</dbReference>
<dbReference type="PROSITE" id="PS51178">
    <property type="entry name" value="PASTA"/>
    <property type="match status" value="1"/>
</dbReference>
<dbReference type="InterPro" id="IPR005543">
    <property type="entry name" value="PASTA_dom"/>
</dbReference>
<gene>
    <name evidence="5" type="ORF">BD94_0080</name>
</gene>
<dbReference type="InterPro" id="IPR012338">
    <property type="entry name" value="Beta-lactam/transpept-like"/>
</dbReference>
<reference evidence="5" key="1">
    <citation type="journal article" date="2013" name="Lancet">
        <title>First case of E anophelis outbreak in an intensive-care unit.</title>
        <authorList>
            <person name="Teo J."/>
            <person name="Tan S.Y."/>
            <person name="Tay M."/>
            <person name="Ding Y."/>
            <person name="Kjelleberg S."/>
            <person name="Givskov M."/>
            <person name="Lin R.T."/>
            <person name="Yang L."/>
        </authorList>
    </citation>
    <scope>NUCLEOTIDE SEQUENCE [LARGE SCALE GENOMIC DNA]</scope>
    <source>
        <strain evidence="5">NUHP1</strain>
    </source>
</reference>
<proteinExistence type="predicted"/>
<dbReference type="SUPFAM" id="SSF56601">
    <property type="entry name" value="beta-lactamase/transpeptidase-like"/>
    <property type="match status" value="1"/>
</dbReference>
<dbReference type="InterPro" id="IPR050515">
    <property type="entry name" value="Beta-lactam/transpept"/>
</dbReference>
<reference evidence="5" key="2">
    <citation type="journal article" date="2015" name="Genome Biol. Evol.">
        <title>Complete Genome Sequence and Transcriptomic Analysis of the Novel Pathogen Elizabethkingia anophelis in Response to Oxidative Stress.</title>
        <authorList>
            <person name="Li Y."/>
            <person name="Liu Y."/>
            <person name="Chew S.C."/>
            <person name="Tay M."/>
            <person name="Salido M.M."/>
            <person name="Teo J."/>
            <person name="Lauro F.M."/>
            <person name="Givskov M."/>
            <person name="Yang L."/>
        </authorList>
    </citation>
    <scope>NUCLEOTIDE SEQUENCE</scope>
    <source>
        <strain evidence="5">NUHP1</strain>
    </source>
</reference>
<keyword evidence="3" id="KW-0812">Transmembrane</keyword>
<dbReference type="GO" id="GO:0071555">
    <property type="term" value="P:cell wall organization"/>
    <property type="evidence" value="ECO:0007669"/>
    <property type="project" value="TreeGrafter"/>
</dbReference>
<feature type="transmembrane region" description="Helical" evidence="3">
    <location>
        <begin position="21"/>
        <end position="40"/>
    </location>
</feature>
<protein>
    <submittedName>
        <fullName evidence="5">Cell division protein FtsI [Peptidoglycan synthetase]</fullName>
    </submittedName>
</protein>
<sequence length="665" mass="74726">MMVRKGSEYNEKRSKMLFWGYAFVGVALLTFVVFVARIIILQNTNVEEYKDNIINKNYREATLKAARGNLFASDGSILATTVMRYDIYLDFKTMRDTIYKNNAGKLSDSLGAMFGKPASYFRQRLDQQKKAENQYYPLVKGLDFDQYDRIRKFPIFNRGKNKGGFIVDREYRREIATAQIGAGTIGMDRDGAKSGFEGAFSKFLTGTDGTRLEQRINSTQWKPIDFWKVKEPVNGMDVYTTLDLRVQDIAHSALEKQLVEFDADHGSVIVMETETGKVRAMVNLRRTEPGIYVDAYNYAIKDATEPGSIWKTVTLLAAMDDGFVDENTKINIGGIEWTYAGQRITDSHSGGVYDISDIMAQSSNIGAAKVITSHYADNPQILFDHLKKWKLYEKMNIELPGVTRPRVLTPANKKWSKGALASIAFGYGVNVNQLQLTTFYNGVANKGKMVKPLFIDKIMKEGKVVYEAKPEVMVQKMASDKAIEMMTHSLTKAVEKGTAKSIYTPNLKIAGKTGTARFEYWKPGPMKYIASFAGYFPADNPKYTCIVVINQPDNSKGFYGARVAAPAFKEIAGKIFLKTPLNVNKEMLVNKKVDMSRMIEPTRKVSVDSNKMPNLVGLMGRNVIPQLENLGYRVEYKGAGKVLEQFPAEGTKINGNQKIYLSLQN</sequence>
<dbReference type="SMART" id="SM00740">
    <property type="entry name" value="PASTA"/>
    <property type="match status" value="1"/>
</dbReference>